<evidence type="ECO:0000313" key="3">
    <source>
        <dbReference type="Proteomes" id="UP000634136"/>
    </source>
</evidence>
<sequence length="244" mass="28108">MKFPEKWINYFKEEEAKLWKCVKIGRNAVPITHLMYADDIVLFFEANDHNCQSVRRVLLYYANLADFILPLGNIWVLGLIVKARLIDQKNMLIDSTLSVKYMERSNWGNLLPRKFKRGSDKIRKVFLSVICRTEVLVKLAYDLRTSEDMLSATFVVLRRGLQIAINNSHSTSDCNVVVSHKGLASNITQGYKKMKKIRVVGNDINNLNQSFANYNVLFLNSPSTFTSFFGNFYNNSFVVGWTIL</sequence>
<accession>A0A834T390</accession>
<evidence type="ECO:0008006" key="4">
    <source>
        <dbReference type="Google" id="ProtNLM"/>
    </source>
</evidence>
<gene>
    <name evidence="2" type="ORF">G2W53_028256</name>
</gene>
<reference evidence="2" key="1">
    <citation type="submission" date="2020-09" db="EMBL/GenBank/DDBJ databases">
        <title>Genome-Enabled Discovery of Anthraquinone Biosynthesis in Senna tora.</title>
        <authorList>
            <person name="Kang S.-H."/>
            <person name="Pandey R.P."/>
            <person name="Lee C.-M."/>
            <person name="Sim J.-S."/>
            <person name="Jeong J.-T."/>
            <person name="Choi B.-S."/>
            <person name="Jung M."/>
            <person name="Ginzburg D."/>
            <person name="Zhao K."/>
            <person name="Won S.Y."/>
            <person name="Oh T.-J."/>
            <person name="Yu Y."/>
            <person name="Kim N.-H."/>
            <person name="Lee O.R."/>
            <person name="Lee T.-H."/>
            <person name="Bashyal P."/>
            <person name="Kim T.-S."/>
            <person name="Lee W.-H."/>
            <person name="Kawkins C."/>
            <person name="Kim C.-K."/>
            <person name="Kim J.S."/>
            <person name="Ahn B.O."/>
            <person name="Rhee S.Y."/>
            <person name="Sohng J.K."/>
        </authorList>
    </citation>
    <scope>NUCLEOTIDE SEQUENCE</scope>
    <source>
        <tissue evidence="2">Leaf</tissue>
    </source>
</reference>
<dbReference type="AlphaFoldDB" id="A0A834T390"/>
<feature type="transmembrane region" description="Helical" evidence="1">
    <location>
        <begin position="58"/>
        <end position="81"/>
    </location>
</feature>
<keyword evidence="3" id="KW-1185">Reference proteome</keyword>
<keyword evidence="1" id="KW-0812">Transmembrane</keyword>
<keyword evidence="1" id="KW-0472">Membrane</keyword>
<evidence type="ECO:0000313" key="2">
    <source>
        <dbReference type="EMBL" id="KAF7814287.1"/>
    </source>
</evidence>
<name>A0A834T390_9FABA</name>
<organism evidence="2 3">
    <name type="scientific">Senna tora</name>
    <dbReference type="NCBI Taxonomy" id="362788"/>
    <lineage>
        <taxon>Eukaryota</taxon>
        <taxon>Viridiplantae</taxon>
        <taxon>Streptophyta</taxon>
        <taxon>Embryophyta</taxon>
        <taxon>Tracheophyta</taxon>
        <taxon>Spermatophyta</taxon>
        <taxon>Magnoliopsida</taxon>
        <taxon>eudicotyledons</taxon>
        <taxon>Gunneridae</taxon>
        <taxon>Pentapetalae</taxon>
        <taxon>rosids</taxon>
        <taxon>fabids</taxon>
        <taxon>Fabales</taxon>
        <taxon>Fabaceae</taxon>
        <taxon>Caesalpinioideae</taxon>
        <taxon>Cassia clade</taxon>
        <taxon>Senna</taxon>
    </lineage>
</organism>
<dbReference type="Proteomes" id="UP000634136">
    <property type="component" value="Unassembled WGS sequence"/>
</dbReference>
<evidence type="ECO:0000256" key="1">
    <source>
        <dbReference type="SAM" id="Phobius"/>
    </source>
</evidence>
<protein>
    <recommendedName>
        <fullName evidence="4">Reverse transcriptase domain-containing protein</fullName>
    </recommendedName>
</protein>
<dbReference type="OrthoDB" id="1748983at2759"/>
<dbReference type="EMBL" id="JAAIUW010000009">
    <property type="protein sequence ID" value="KAF7814287.1"/>
    <property type="molecule type" value="Genomic_DNA"/>
</dbReference>
<proteinExistence type="predicted"/>
<comment type="caution">
    <text evidence="2">The sequence shown here is derived from an EMBL/GenBank/DDBJ whole genome shotgun (WGS) entry which is preliminary data.</text>
</comment>
<keyword evidence="1" id="KW-1133">Transmembrane helix</keyword>